<gene>
    <name evidence="1" type="ORF">RRG08_032072</name>
</gene>
<protein>
    <submittedName>
        <fullName evidence="1">Uncharacterized protein</fullName>
    </submittedName>
</protein>
<proteinExistence type="predicted"/>
<evidence type="ECO:0000313" key="1">
    <source>
        <dbReference type="EMBL" id="KAK3769081.1"/>
    </source>
</evidence>
<evidence type="ECO:0000313" key="2">
    <source>
        <dbReference type="Proteomes" id="UP001283361"/>
    </source>
</evidence>
<dbReference type="EMBL" id="JAWDGP010003976">
    <property type="protein sequence ID" value="KAK3769081.1"/>
    <property type="molecule type" value="Genomic_DNA"/>
</dbReference>
<dbReference type="AlphaFoldDB" id="A0AAE1DFX6"/>
<accession>A0AAE1DFX6</accession>
<reference evidence="1" key="1">
    <citation type="journal article" date="2023" name="G3 (Bethesda)">
        <title>A reference genome for the long-term kleptoplast-retaining sea slug Elysia crispata morphotype clarki.</title>
        <authorList>
            <person name="Eastman K.E."/>
            <person name="Pendleton A.L."/>
            <person name="Shaikh M.A."/>
            <person name="Suttiyut T."/>
            <person name="Ogas R."/>
            <person name="Tomko P."/>
            <person name="Gavelis G."/>
            <person name="Widhalm J.R."/>
            <person name="Wisecaver J.H."/>
        </authorList>
    </citation>
    <scope>NUCLEOTIDE SEQUENCE</scope>
    <source>
        <strain evidence="1">ECLA1</strain>
    </source>
</reference>
<name>A0AAE1DFX6_9GAST</name>
<comment type="caution">
    <text evidence="1">The sequence shown here is derived from an EMBL/GenBank/DDBJ whole genome shotgun (WGS) entry which is preliminary data.</text>
</comment>
<keyword evidence="2" id="KW-1185">Reference proteome</keyword>
<dbReference type="Proteomes" id="UP001283361">
    <property type="component" value="Unassembled WGS sequence"/>
</dbReference>
<sequence length="243" mass="27333">MSNKYILIVLKVKFSHLYSYASVSELKEWLGGERGHKGILERVKVISPFIVPKKRYDLEKSGLKSRAVRDSVPQRGSLGALRTPFTFRCIRSSSELARFGEELLRATSTEDLASTPFPAFLTFFTASLYRMVKIVSTSVGDPPQSSLSSPKVIVVNAISVAKLRRSRQPQHGSQSIEGAGSIRIMFWRRETAANSLGERWPLQVYPVVSVNMARLTEPTNLFDSMRSAFLLAFNMSKHWRSCL</sequence>
<organism evidence="1 2">
    <name type="scientific">Elysia crispata</name>
    <name type="common">lettuce slug</name>
    <dbReference type="NCBI Taxonomy" id="231223"/>
    <lineage>
        <taxon>Eukaryota</taxon>
        <taxon>Metazoa</taxon>
        <taxon>Spiralia</taxon>
        <taxon>Lophotrochozoa</taxon>
        <taxon>Mollusca</taxon>
        <taxon>Gastropoda</taxon>
        <taxon>Heterobranchia</taxon>
        <taxon>Euthyneura</taxon>
        <taxon>Panpulmonata</taxon>
        <taxon>Sacoglossa</taxon>
        <taxon>Placobranchoidea</taxon>
        <taxon>Plakobranchidae</taxon>
        <taxon>Elysia</taxon>
    </lineage>
</organism>